<dbReference type="EMBL" id="CM026432">
    <property type="protein sequence ID" value="KAG0556119.1"/>
    <property type="molecule type" value="Genomic_DNA"/>
</dbReference>
<evidence type="ECO:0000313" key="2">
    <source>
        <dbReference type="EMBL" id="KAG0556119.1"/>
    </source>
</evidence>
<dbReference type="AlphaFoldDB" id="A0A8T0GDF9"/>
<evidence type="ECO:0000256" key="1">
    <source>
        <dbReference type="SAM" id="MobiDB-lite"/>
    </source>
</evidence>
<accession>A0A8T0GDF9</accession>
<keyword evidence="3" id="KW-1185">Reference proteome</keyword>
<name>A0A8T0GDF9_CERPU</name>
<sequence length="274" mass="30771">MMQWSSWSEAESGVAMGEGFVPFGDGGRGDGFRRCEVPEVEPVVCRFDQQVPVYRDQTVPEWHRPAGASSKRKMEHGSSGIGHGDLRRSRYVRASRGDDAVVEGTEKDCYGSYGRETNSGGATESFHPQVSFDDIMSMYQSSIMEKTSHTGSRALRAILKHRCRNRPVSRPWLWRRFARKLDSSASVGISVRLKSSRFGQRHVFGDAEESLLRSLQEAIERTSICDSSSNNSNMRLLPADHSVIQVRRCDLQDQLQRRCDPLTFATLMLTTSSS</sequence>
<protein>
    <submittedName>
        <fullName evidence="2">Uncharacterized protein</fullName>
    </submittedName>
</protein>
<proteinExistence type="predicted"/>
<reference evidence="2 3" key="1">
    <citation type="submission" date="2020-06" db="EMBL/GenBank/DDBJ databases">
        <title>WGS assembly of Ceratodon purpureus strain R40.</title>
        <authorList>
            <person name="Carey S.B."/>
            <person name="Jenkins J."/>
            <person name="Shu S."/>
            <person name="Lovell J.T."/>
            <person name="Sreedasyam A."/>
            <person name="Maumus F."/>
            <person name="Tiley G.P."/>
            <person name="Fernandez-Pozo N."/>
            <person name="Barry K."/>
            <person name="Chen C."/>
            <person name="Wang M."/>
            <person name="Lipzen A."/>
            <person name="Daum C."/>
            <person name="Saski C.A."/>
            <person name="Payton A.C."/>
            <person name="Mcbreen J.C."/>
            <person name="Conrad R.E."/>
            <person name="Kollar L.M."/>
            <person name="Olsson S."/>
            <person name="Huttunen S."/>
            <person name="Landis J.B."/>
            <person name="Wickett N.J."/>
            <person name="Johnson M.G."/>
            <person name="Rensing S.A."/>
            <person name="Grimwood J."/>
            <person name="Schmutz J."/>
            <person name="Mcdaniel S.F."/>
        </authorList>
    </citation>
    <scope>NUCLEOTIDE SEQUENCE [LARGE SCALE GENOMIC DNA]</scope>
    <source>
        <strain evidence="2 3">R40</strain>
    </source>
</reference>
<comment type="caution">
    <text evidence="2">The sequence shown here is derived from an EMBL/GenBank/DDBJ whole genome shotgun (WGS) entry which is preliminary data.</text>
</comment>
<feature type="region of interest" description="Disordered" evidence="1">
    <location>
        <begin position="63"/>
        <end position="85"/>
    </location>
</feature>
<evidence type="ECO:0000313" key="3">
    <source>
        <dbReference type="Proteomes" id="UP000822688"/>
    </source>
</evidence>
<dbReference type="Proteomes" id="UP000822688">
    <property type="component" value="Chromosome 11"/>
</dbReference>
<gene>
    <name evidence="2" type="ORF">KC19_11G027600</name>
</gene>
<organism evidence="2 3">
    <name type="scientific">Ceratodon purpureus</name>
    <name type="common">Fire moss</name>
    <name type="synonym">Dicranum purpureum</name>
    <dbReference type="NCBI Taxonomy" id="3225"/>
    <lineage>
        <taxon>Eukaryota</taxon>
        <taxon>Viridiplantae</taxon>
        <taxon>Streptophyta</taxon>
        <taxon>Embryophyta</taxon>
        <taxon>Bryophyta</taxon>
        <taxon>Bryophytina</taxon>
        <taxon>Bryopsida</taxon>
        <taxon>Dicranidae</taxon>
        <taxon>Pseudoditrichales</taxon>
        <taxon>Ditrichaceae</taxon>
        <taxon>Ceratodon</taxon>
    </lineage>
</organism>